<comment type="caution">
    <text evidence="1">The sequence shown here is derived from an EMBL/GenBank/DDBJ whole genome shotgun (WGS) entry which is preliminary data.</text>
</comment>
<sequence>MHTYTVEIHRPLSGLTHSAIESVSHCAPLAPLTYLSRAQFHLTSRRSTYYPTPTLTSLPFLMRMLPVQPNLVLLFYNNPRGVYPLLITSLQFLSP</sequence>
<evidence type="ECO:0000313" key="2">
    <source>
        <dbReference type="Proteomes" id="UP000037696"/>
    </source>
</evidence>
<keyword evidence="2" id="KW-1185">Reference proteome</keyword>
<dbReference type="OrthoDB" id="2399539at2759"/>
<reference evidence="1 2" key="1">
    <citation type="submission" date="2015-08" db="EMBL/GenBank/DDBJ databases">
        <title>Genome sequencing of Penicillium nordicum.</title>
        <authorList>
            <person name="Nguyen H.D."/>
            <person name="Seifert K.A."/>
        </authorList>
    </citation>
    <scope>NUCLEOTIDE SEQUENCE [LARGE SCALE GENOMIC DNA]</scope>
    <source>
        <strain evidence="1 2">DAOMC 185683</strain>
    </source>
</reference>
<organism evidence="1 2">
    <name type="scientific">Penicillium nordicum</name>
    <dbReference type="NCBI Taxonomy" id="229535"/>
    <lineage>
        <taxon>Eukaryota</taxon>
        <taxon>Fungi</taxon>
        <taxon>Dikarya</taxon>
        <taxon>Ascomycota</taxon>
        <taxon>Pezizomycotina</taxon>
        <taxon>Eurotiomycetes</taxon>
        <taxon>Eurotiomycetidae</taxon>
        <taxon>Eurotiales</taxon>
        <taxon>Aspergillaceae</taxon>
        <taxon>Penicillium</taxon>
    </lineage>
</organism>
<dbReference type="AlphaFoldDB" id="A0A0N0RZN6"/>
<evidence type="ECO:0000313" key="1">
    <source>
        <dbReference type="EMBL" id="KOS46679.1"/>
    </source>
</evidence>
<proteinExistence type="predicted"/>
<dbReference type="EMBL" id="LHQQ01000025">
    <property type="protein sequence ID" value="KOS46679.1"/>
    <property type="molecule type" value="Genomic_DNA"/>
</dbReference>
<protein>
    <submittedName>
        <fullName evidence="1">Uncharacterized protein</fullName>
    </submittedName>
</protein>
<accession>A0A0N0RZN6</accession>
<gene>
    <name evidence="1" type="ORF">ACN38_g2303</name>
</gene>
<name>A0A0N0RZN6_9EURO</name>
<dbReference type="Proteomes" id="UP000037696">
    <property type="component" value="Unassembled WGS sequence"/>
</dbReference>